<organism evidence="9 10">
    <name type="scientific">Zingiber officinale</name>
    <name type="common">Ginger</name>
    <name type="synonym">Amomum zingiber</name>
    <dbReference type="NCBI Taxonomy" id="94328"/>
    <lineage>
        <taxon>Eukaryota</taxon>
        <taxon>Viridiplantae</taxon>
        <taxon>Streptophyta</taxon>
        <taxon>Embryophyta</taxon>
        <taxon>Tracheophyta</taxon>
        <taxon>Spermatophyta</taxon>
        <taxon>Magnoliopsida</taxon>
        <taxon>Liliopsida</taxon>
        <taxon>Zingiberales</taxon>
        <taxon>Zingiberaceae</taxon>
        <taxon>Zingiber</taxon>
    </lineage>
</organism>
<evidence type="ECO:0000259" key="8">
    <source>
        <dbReference type="SMART" id="SM00848"/>
    </source>
</evidence>
<dbReference type="SMART" id="SM00848">
    <property type="entry name" value="Inhibitor_I29"/>
    <property type="match status" value="1"/>
</dbReference>
<evidence type="ECO:0000256" key="5">
    <source>
        <dbReference type="ARBA" id="ARBA00023157"/>
    </source>
</evidence>
<comment type="similarity">
    <text evidence="1">Belongs to the peptidase C1 family.</text>
</comment>
<dbReference type="InterPro" id="IPR038765">
    <property type="entry name" value="Papain-like_cys_pep_sf"/>
</dbReference>
<feature type="region of interest" description="Disordered" evidence="6">
    <location>
        <begin position="409"/>
        <end position="429"/>
    </location>
</feature>
<dbReference type="FunFam" id="3.90.70.10:FF:000068">
    <property type="entry name" value="Cysteine protease 1"/>
    <property type="match status" value="1"/>
</dbReference>
<dbReference type="Pfam" id="PF00112">
    <property type="entry name" value="Peptidase_C1"/>
    <property type="match status" value="1"/>
</dbReference>
<reference evidence="9 10" key="1">
    <citation type="submission" date="2020-08" db="EMBL/GenBank/DDBJ databases">
        <title>Plant Genome Project.</title>
        <authorList>
            <person name="Zhang R.-G."/>
        </authorList>
    </citation>
    <scope>NUCLEOTIDE SEQUENCE [LARGE SCALE GENOMIC DNA]</scope>
    <source>
        <tissue evidence="9">Rhizome</tissue>
    </source>
</reference>
<dbReference type="SMART" id="SM00645">
    <property type="entry name" value="Pept_C1"/>
    <property type="match status" value="1"/>
</dbReference>
<keyword evidence="2" id="KW-0645">Protease</keyword>
<name>A0A8J5LHU2_ZINOF</name>
<proteinExistence type="inferred from homology"/>
<dbReference type="InterPro" id="IPR039417">
    <property type="entry name" value="Peptidase_C1A_papain-like"/>
</dbReference>
<feature type="domain" description="Cathepsin propeptide inhibitor" evidence="8">
    <location>
        <begin position="66"/>
        <end position="126"/>
    </location>
</feature>
<evidence type="ECO:0008006" key="11">
    <source>
        <dbReference type="Google" id="ProtNLM"/>
    </source>
</evidence>
<gene>
    <name evidence="9" type="ORF">ZIOFF_026222</name>
</gene>
<protein>
    <recommendedName>
        <fullName evidence="11">Cysteine protease</fullName>
    </recommendedName>
</protein>
<dbReference type="InterPro" id="IPR013128">
    <property type="entry name" value="Peptidase_C1A"/>
</dbReference>
<comment type="caution">
    <text evidence="9">The sequence shown here is derived from an EMBL/GenBank/DDBJ whole genome shotgun (WGS) entry which is preliminary data.</text>
</comment>
<dbReference type="CDD" id="cd02248">
    <property type="entry name" value="Peptidase_C1A"/>
    <property type="match status" value="1"/>
</dbReference>
<dbReference type="Pfam" id="PF08246">
    <property type="entry name" value="Inhibitor_I29"/>
    <property type="match status" value="1"/>
</dbReference>
<dbReference type="GO" id="GO:0008234">
    <property type="term" value="F:cysteine-type peptidase activity"/>
    <property type="evidence" value="ECO:0007669"/>
    <property type="project" value="UniProtKB-KW"/>
</dbReference>
<evidence type="ECO:0000256" key="1">
    <source>
        <dbReference type="ARBA" id="ARBA00008455"/>
    </source>
</evidence>
<dbReference type="InterPro" id="IPR025661">
    <property type="entry name" value="Pept_asp_AS"/>
</dbReference>
<dbReference type="InterPro" id="IPR025660">
    <property type="entry name" value="Pept_his_AS"/>
</dbReference>
<accession>A0A8J5LHU2</accession>
<evidence type="ECO:0000256" key="2">
    <source>
        <dbReference type="ARBA" id="ARBA00022670"/>
    </source>
</evidence>
<keyword evidence="10" id="KW-1185">Reference proteome</keyword>
<sequence length="498" mass="55060">MAKQSIKLLSSLLILLMASPVAIALFLLFSSAFAVVSSVPCQDVLTLSKQGGAAPIRSDEEVRMLYLEWRAKNHPAENYLDLNEYRLEVFKENLQFVDEHNAAADRGEQSFRLGMNRFADLTNEEYRARFLGNFSQMRSTSRKISSRYLLREGDNLLDSIDWRESGAVVQVKNQARCGMLIIPSMVFVGSCWAFSAVAAIEGINQIVTGNLISLSEQELVDCDAGNRACNGGLMDAAFRFIINNGGINSEENYPYIGQKGTCNTNKRNIHVASIDWYENVPRNNEKSLQKAVANQPVSVAIESAGRAFQLYHSGIFTGTCGTALDHGVTIVGYGTENGKDYWIVKNSWGENWGEFGYIRMERNIADSAGKCAIVPHHTLYFCSFDDLFDTSYCKTQSAMGWLELRIPQSATRSEPKEKQDGGTVEPGGQQGWSIVLVAVATCSSKGHYNKASPRSETLKSAALELRSGRGGDTKVTSTEEVGDRLARLFWLRAGRRLG</sequence>
<keyword evidence="5" id="KW-1015">Disulfide bond</keyword>
<feature type="domain" description="Peptidase C1A papain C-terminal" evidence="7">
    <location>
        <begin position="156"/>
        <end position="382"/>
    </location>
</feature>
<keyword evidence="4" id="KW-0788">Thiol protease</keyword>
<dbReference type="GO" id="GO:0006508">
    <property type="term" value="P:proteolysis"/>
    <property type="evidence" value="ECO:0007669"/>
    <property type="project" value="UniProtKB-KW"/>
</dbReference>
<evidence type="ECO:0000256" key="3">
    <source>
        <dbReference type="ARBA" id="ARBA00022801"/>
    </source>
</evidence>
<keyword evidence="3" id="KW-0378">Hydrolase</keyword>
<dbReference type="InterPro" id="IPR013201">
    <property type="entry name" value="Prot_inhib_I29"/>
</dbReference>
<dbReference type="Gene3D" id="3.90.70.10">
    <property type="entry name" value="Cysteine proteinases"/>
    <property type="match status" value="1"/>
</dbReference>
<evidence type="ECO:0000313" key="10">
    <source>
        <dbReference type="Proteomes" id="UP000734854"/>
    </source>
</evidence>
<evidence type="ECO:0000313" key="9">
    <source>
        <dbReference type="EMBL" id="KAG6515792.1"/>
    </source>
</evidence>
<dbReference type="Proteomes" id="UP000734854">
    <property type="component" value="Unassembled WGS sequence"/>
</dbReference>
<dbReference type="AlphaFoldDB" id="A0A8J5LHU2"/>
<dbReference type="EMBL" id="JACMSC010000007">
    <property type="protein sequence ID" value="KAG6515792.1"/>
    <property type="molecule type" value="Genomic_DNA"/>
</dbReference>
<evidence type="ECO:0000256" key="6">
    <source>
        <dbReference type="SAM" id="MobiDB-lite"/>
    </source>
</evidence>
<dbReference type="PROSITE" id="PS00639">
    <property type="entry name" value="THIOL_PROTEASE_HIS"/>
    <property type="match status" value="1"/>
</dbReference>
<dbReference type="InterPro" id="IPR000668">
    <property type="entry name" value="Peptidase_C1A_C"/>
</dbReference>
<evidence type="ECO:0000259" key="7">
    <source>
        <dbReference type="SMART" id="SM00645"/>
    </source>
</evidence>
<dbReference type="SUPFAM" id="SSF54001">
    <property type="entry name" value="Cysteine proteinases"/>
    <property type="match status" value="1"/>
</dbReference>
<dbReference type="PRINTS" id="PR00705">
    <property type="entry name" value="PAPAIN"/>
</dbReference>
<evidence type="ECO:0000256" key="4">
    <source>
        <dbReference type="ARBA" id="ARBA00022807"/>
    </source>
</evidence>
<dbReference type="PROSITE" id="PS00640">
    <property type="entry name" value="THIOL_PROTEASE_ASN"/>
    <property type="match status" value="1"/>
</dbReference>
<dbReference type="PANTHER" id="PTHR12411">
    <property type="entry name" value="CYSTEINE PROTEASE FAMILY C1-RELATED"/>
    <property type="match status" value="1"/>
</dbReference>